<dbReference type="PRINTS" id="PR00463">
    <property type="entry name" value="EP450I"/>
</dbReference>
<dbReference type="InterPro" id="IPR036396">
    <property type="entry name" value="Cyt_P450_sf"/>
</dbReference>
<dbReference type="InterPro" id="IPR002401">
    <property type="entry name" value="Cyt_P450_E_grp-I"/>
</dbReference>
<evidence type="ECO:0000256" key="8">
    <source>
        <dbReference type="SAM" id="Coils"/>
    </source>
</evidence>
<gene>
    <name evidence="9" type="primary">Contig16128.g17183</name>
    <name evidence="9" type="ORF">STYLEM_3</name>
</gene>
<dbReference type="Pfam" id="PF00067">
    <property type="entry name" value="p450"/>
    <property type="match status" value="1"/>
</dbReference>
<evidence type="ECO:0000256" key="7">
    <source>
        <dbReference type="PIRSR" id="PIRSR602401-1"/>
    </source>
</evidence>
<dbReference type="InterPro" id="IPR050196">
    <property type="entry name" value="Cytochrome_P450_Monoox"/>
</dbReference>
<feature type="coiled-coil region" evidence="8">
    <location>
        <begin position="332"/>
        <end position="363"/>
    </location>
</feature>
<dbReference type="GO" id="GO:0020037">
    <property type="term" value="F:heme binding"/>
    <property type="evidence" value="ECO:0007669"/>
    <property type="project" value="InterPro"/>
</dbReference>
<dbReference type="PANTHER" id="PTHR24291:SF50">
    <property type="entry name" value="BIFUNCTIONAL ALBAFLAVENONE MONOOXYGENASE_TERPENE SYNTHASE"/>
    <property type="match status" value="1"/>
</dbReference>
<comment type="similarity">
    <text evidence="1">Belongs to the cytochrome P450 family.</text>
</comment>
<dbReference type="EMBL" id="CCKQ01000004">
    <property type="protein sequence ID" value="CDW71064.1"/>
    <property type="molecule type" value="Genomic_DNA"/>
</dbReference>
<keyword evidence="6" id="KW-0503">Monooxygenase</keyword>
<keyword evidence="5 7" id="KW-0408">Iron</keyword>
<name>A0A077ZNK3_STYLE</name>
<comment type="cofactor">
    <cofactor evidence="7">
        <name>heme</name>
        <dbReference type="ChEBI" id="CHEBI:30413"/>
    </cofactor>
</comment>
<keyword evidence="8" id="KW-0175">Coiled coil</keyword>
<dbReference type="OrthoDB" id="1470350at2759"/>
<dbReference type="InParanoid" id="A0A077ZNK3"/>
<keyword evidence="3 7" id="KW-0479">Metal-binding</keyword>
<dbReference type="GO" id="GO:0016705">
    <property type="term" value="F:oxidoreductase activity, acting on paired donors, with incorporation or reduction of molecular oxygen"/>
    <property type="evidence" value="ECO:0007669"/>
    <property type="project" value="InterPro"/>
</dbReference>
<dbReference type="SUPFAM" id="SSF48264">
    <property type="entry name" value="Cytochrome P450"/>
    <property type="match status" value="1"/>
</dbReference>
<dbReference type="PANTHER" id="PTHR24291">
    <property type="entry name" value="CYTOCHROME P450 FAMILY 4"/>
    <property type="match status" value="1"/>
</dbReference>
<sequence>MIMIYVPLILLIAYFVWDRYFRVKLRINFYEKQGIQFPAGFVPIFGSYPKIMKFMEQHTTNKYPIIDFINYAQGENPPIYTGMVFGKQMCIMINRHEPLQDLFISKNKFFDKNPFSANLLKQTLGDSHVFLKTNELWAKKRKVISASLYKQKLVQMVETMKDIASETMVEWEKQGELDVVTEIANMMMRNILACVFGRYNDNPSVQYKENGEIKQLKLGQSIQQNIGKGLEREFQLHLMLFPELYNQYISKQDRELVFNVDQGKNYILDLIKSKREQFAKTGKYEGDDLLSSLLQDELFQNDDQMIINECLTFFSAAAQTTAVSITNFLCYMAQNQQQEEKLRNELNTVLKNFGKENEKLVKELNMEIIEDFNYLKYCFYEAIRIEPPIALSSSCQVNEDMEMSGVTIKKDEVLIVNIHQIHHNSDQWIEHDKYIPERFDPNSKYFLTPAGTPRHQTSYIPFLGGKRICLGKTFAEYSFKTIVPIMMSGRKFRLTNEEYLTSKPHYDAIMFKKPVIRMRLEKIQK</sequence>
<proteinExistence type="inferred from homology"/>
<dbReference type="Proteomes" id="UP000039865">
    <property type="component" value="Unassembled WGS sequence"/>
</dbReference>
<evidence type="ECO:0000313" key="10">
    <source>
        <dbReference type="Proteomes" id="UP000039865"/>
    </source>
</evidence>
<evidence type="ECO:0000256" key="2">
    <source>
        <dbReference type="ARBA" id="ARBA00022617"/>
    </source>
</evidence>
<dbReference type="CDD" id="cd00302">
    <property type="entry name" value="cytochrome_P450"/>
    <property type="match status" value="1"/>
</dbReference>
<keyword evidence="10" id="KW-1185">Reference proteome</keyword>
<dbReference type="GO" id="GO:0005506">
    <property type="term" value="F:iron ion binding"/>
    <property type="evidence" value="ECO:0007669"/>
    <property type="project" value="InterPro"/>
</dbReference>
<dbReference type="InterPro" id="IPR001128">
    <property type="entry name" value="Cyt_P450"/>
</dbReference>
<dbReference type="AlphaFoldDB" id="A0A077ZNK3"/>
<evidence type="ECO:0000313" key="9">
    <source>
        <dbReference type="EMBL" id="CDW71064.1"/>
    </source>
</evidence>
<reference evidence="9 10" key="1">
    <citation type="submission" date="2014-06" db="EMBL/GenBank/DDBJ databases">
        <authorList>
            <person name="Swart Estienne"/>
        </authorList>
    </citation>
    <scope>NUCLEOTIDE SEQUENCE [LARGE SCALE GENOMIC DNA]</scope>
    <source>
        <strain evidence="9 10">130c</strain>
    </source>
</reference>
<protein>
    <submittedName>
        <fullName evidence="9">Cytochrome p450</fullName>
    </submittedName>
</protein>
<keyword evidence="2 7" id="KW-0349">Heme</keyword>
<evidence type="ECO:0000256" key="4">
    <source>
        <dbReference type="ARBA" id="ARBA00023002"/>
    </source>
</evidence>
<dbReference type="OMA" id="GAPCISW"/>
<evidence type="ECO:0000256" key="3">
    <source>
        <dbReference type="ARBA" id="ARBA00022723"/>
    </source>
</evidence>
<organism evidence="9 10">
    <name type="scientific">Stylonychia lemnae</name>
    <name type="common">Ciliate</name>
    <dbReference type="NCBI Taxonomy" id="5949"/>
    <lineage>
        <taxon>Eukaryota</taxon>
        <taxon>Sar</taxon>
        <taxon>Alveolata</taxon>
        <taxon>Ciliophora</taxon>
        <taxon>Intramacronucleata</taxon>
        <taxon>Spirotrichea</taxon>
        <taxon>Stichotrichia</taxon>
        <taxon>Sporadotrichida</taxon>
        <taxon>Oxytrichidae</taxon>
        <taxon>Stylonychinae</taxon>
        <taxon>Stylonychia</taxon>
    </lineage>
</organism>
<feature type="binding site" description="axial binding residue" evidence="7">
    <location>
        <position position="469"/>
    </location>
    <ligand>
        <name>heme</name>
        <dbReference type="ChEBI" id="CHEBI:30413"/>
    </ligand>
    <ligandPart>
        <name>Fe</name>
        <dbReference type="ChEBI" id="CHEBI:18248"/>
    </ligandPart>
</feature>
<keyword evidence="4" id="KW-0560">Oxidoreductase</keyword>
<dbReference type="Gene3D" id="1.10.630.10">
    <property type="entry name" value="Cytochrome P450"/>
    <property type="match status" value="1"/>
</dbReference>
<dbReference type="GO" id="GO:0004497">
    <property type="term" value="F:monooxygenase activity"/>
    <property type="evidence" value="ECO:0007669"/>
    <property type="project" value="UniProtKB-KW"/>
</dbReference>
<accession>A0A077ZNK3</accession>
<evidence type="ECO:0000256" key="5">
    <source>
        <dbReference type="ARBA" id="ARBA00023004"/>
    </source>
</evidence>
<evidence type="ECO:0000256" key="6">
    <source>
        <dbReference type="ARBA" id="ARBA00023033"/>
    </source>
</evidence>
<evidence type="ECO:0000256" key="1">
    <source>
        <dbReference type="ARBA" id="ARBA00010617"/>
    </source>
</evidence>